<reference evidence="2" key="1">
    <citation type="journal article" date="2013" name="Genome Announc.">
        <title>Draft Genome Sequence of Agarivorans albus Strain MKT 106T, an Agarolytic Marine Bacterium.</title>
        <authorList>
            <person name="Yasuike M."/>
            <person name="Nakamura Y."/>
            <person name="Kai W."/>
            <person name="Fujiwara A."/>
            <person name="Fukui Y."/>
            <person name="Satomi M."/>
            <person name="Sano M."/>
        </authorList>
    </citation>
    <scope>NUCLEOTIDE SEQUENCE [LARGE SCALE GENOMIC DNA]</scope>
</reference>
<dbReference type="AlphaFoldDB" id="R9PSY6"/>
<feature type="signal peptide" evidence="1">
    <location>
        <begin position="1"/>
        <end position="22"/>
    </location>
</feature>
<dbReference type="EMBL" id="BARX01000008">
    <property type="protein sequence ID" value="GAD01486.1"/>
    <property type="molecule type" value="Genomic_DNA"/>
</dbReference>
<name>R9PSY6_AGAAL</name>
<gene>
    <name evidence="2" type="ORF">AALB_1566</name>
</gene>
<dbReference type="Proteomes" id="UP000014461">
    <property type="component" value="Unassembled WGS sequence"/>
</dbReference>
<keyword evidence="1" id="KW-0732">Signal</keyword>
<evidence type="ECO:0000313" key="2">
    <source>
        <dbReference type="EMBL" id="GAD01486.1"/>
    </source>
</evidence>
<dbReference type="RefSeq" id="WP_016401254.1">
    <property type="nucleotide sequence ID" value="NZ_BARX01000008.1"/>
</dbReference>
<protein>
    <recommendedName>
        <fullName evidence="4">Lipoprotein</fullName>
    </recommendedName>
</protein>
<accession>R9PSY6</accession>
<evidence type="ECO:0008006" key="4">
    <source>
        <dbReference type="Google" id="ProtNLM"/>
    </source>
</evidence>
<proteinExistence type="predicted"/>
<sequence length="448" mass="50347">MSSHHKVVISSLLIIATLGLSACNSSTEKLSKERVSTNVHDSYIHTGRALNEANSQFYLIDTVIAALHKKIEDPSLTHIECLSSQHTTVDSPRIELSLVGDKFSASFQQCTLYEGLDSFYRITGDIDLKLDNVSLNGFILDFSGQLDLKDLAYSRRDSEIAKSLTNYSVELRQYSNDNYNSSTEVIFTTPLILDAKLYDILSTTITFEELTIIRQLDYRLGQHAISYDGLLKSGGYNSINQASISTITPITTVRNRVTAGEIEFIDNLNSVLNIKLEETTEYAIEDYEANYIISAEVENYGAYTHDFSRANYVFPINREHRLSFTARNHRLNKQHHDYNYYETPVGLEAAFCMQSLSTQILINAPQKTARIAIMPIPVSPQQLNLEIVGSDGSIVNPSLYSVSLADIWLNVEFQEGALSDQTYYATINDVFGHEICASYPIAAEYFMF</sequence>
<dbReference type="STRING" id="1331007.AALB_1566"/>
<comment type="caution">
    <text evidence="2">The sequence shown here is derived from an EMBL/GenBank/DDBJ whole genome shotgun (WGS) entry which is preliminary data.</text>
</comment>
<evidence type="ECO:0000313" key="3">
    <source>
        <dbReference type="Proteomes" id="UP000014461"/>
    </source>
</evidence>
<organism evidence="2 3">
    <name type="scientific">Agarivorans albus MKT 106</name>
    <dbReference type="NCBI Taxonomy" id="1331007"/>
    <lineage>
        <taxon>Bacteria</taxon>
        <taxon>Pseudomonadati</taxon>
        <taxon>Pseudomonadota</taxon>
        <taxon>Gammaproteobacteria</taxon>
        <taxon>Alteromonadales</taxon>
        <taxon>Alteromonadaceae</taxon>
        <taxon>Agarivorans</taxon>
    </lineage>
</organism>
<keyword evidence="3" id="KW-1185">Reference proteome</keyword>
<dbReference type="OrthoDB" id="9817355at2"/>
<evidence type="ECO:0000256" key="1">
    <source>
        <dbReference type="SAM" id="SignalP"/>
    </source>
</evidence>
<feature type="chain" id="PRO_5004478975" description="Lipoprotein" evidence="1">
    <location>
        <begin position="23"/>
        <end position="448"/>
    </location>
</feature>
<dbReference type="PROSITE" id="PS51257">
    <property type="entry name" value="PROKAR_LIPOPROTEIN"/>
    <property type="match status" value="1"/>
</dbReference>